<evidence type="ECO:0000313" key="3">
    <source>
        <dbReference type="Proteomes" id="UP000257109"/>
    </source>
</evidence>
<proteinExistence type="predicted"/>
<gene>
    <name evidence="2" type="ORF">CR513_51404</name>
</gene>
<dbReference type="EMBL" id="QJKJ01012096">
    <property type="protein sequence ID" value="RDX69475.1"/>
    <property type="molecule type" value="Genomic_DNA"/>
</dbReference>
<name>A0A371ETU8_MUCPR</name>
<feature type="non-terminal residue" evidence="2">
    <location>
        <position position="1"/>
    </location>
</feature>
<reference evidence="2" key="1">
    <citation type="submission" date="2018-05" db="EMBL/GenBank/DDBJ databases">
        <title>Draft genome of Mucuna pruriens seed.</title>
        <authorList>
            <person name="Nnadi N.E."/>
            <person name="Vos R."/>
            <person name="Hasami M.H."/>
            <person name="Devisetty U.K."/>
            <person name="Aguiy J.C."/>
        </authorList>
    </citation>
    <scope>NUCLEOTIDE SEQUENCE [LARGE SCALE GENOMIC DNA]</scope>
    <source>
        <strain evidence="2">JCA_2017</strain>
    </source>
</reference>
<evidence type="ECO:0000313" key="2">
    <source>
        <dbReference type="EMBL" id="RDX69475.1"/>
    </source>
</evidence>
<dbReference type="AlphaFoldDB" id="A0A371ETU8"/>
<protein>
    <submittedName>
        <fullName evidence="2">Uncharacterized protein</fullName>
    </submittedName>
</protein>
<evidence type="ECO:0000256" key="1">
    <source>
        <dbReference type="SAM" id="MobiDB-lite"/>
    </source>
</evidence>
<keyword evidence="3" id="KW-1185">Reference proteome</keyword>
<organism evidence="2 3">
    <name type="scientific">Mucuna pruriens</name>
    <name type="common">Velvet bean</name>
    <name type="synonym">Dolichos pruriens</name>
    <dbReference type="NCBI Taxonomy" id="157652"/>
    <lineage>
        <taxon>Eukaryota</taxon>
        <taxon>Viridiplantae</taxon>
        <taxon>Streptophyta</taxon>
        <taxon>Embryophyta</taxon>
        <taxon>Tracheophyta</taxon>
        <taxon>Spermatophyta</taxon>
        <taxon>Magnoliopsida</taxon>
        <taxon>eudicotyledons</taxon>
        <taxon>Gunneridae</taxon>
        <taxon>Pentapetalae</taxon>
        <taxon>rosids</taxon>
        <taxon>fabids</taxon>
        <taxon>Fabales</taxon>
        <taxon>Fabaceae</taxon>
        <taxon>Papilionoideae</taxon>
        <taxon>50 kb inversion clade</taxon>
        <taxon>NPAAA clade</taxon>
        <taxon>indigoferoid/millettioid clade</taxon>
        <taxon>Phaseoleae</taxon>
        <taxon>Mucuna</taxon>
    </lineage>
</organism>
<accession>A0A371ETU8</accession>
<feature type="region of interest" description="Disordered" evidence="1">
    <location>
        <begin position="41"/>
        <end position="62"/>
    </location>
</feature>
<comment type="caution">
    <text evidence="2">The sequence shown here is derived from an EMBL/GenBank/DDBJ whole genome shotgun (WGS) entry which is preliminary data.</text>
</comment>
<dbReference type="Proteomes" id="UP000257109">
    <property type="component" value="Unassembled WGS sequence"/>
</dbReference>
<sequence>MHFYDRKFKNLQTKYSVIDNSYFKHLSSLILKANRRHFDQLKSRSRLSPPSHPVETEGVSTN</sequence>